<accession>A0A1G2KNP2</accession>
<dbReference type="GO" id="GO:0003700">
    <property type="term" value="F:DNA-binding transcription factor activity"/>
    <property type="evidence" value="ECO:0007669"/>
    <property type="project" value="InterPro"/>
</dbReference>
<sequence length="142" mass="16244">MPKVSQNPLPPAVQKEISDAFVRTLVRIDSDALLQKFLGDLLTPGEKLMLSKRLMAVILLQNGYSCGSVCRMLKMSKATIYLYQRDLLRSGDGYKQIFELFFKESKGKRWLETLSRVLDALTLPVKGSPRSMRRWRSALHKL</sequence>
<organism evidence="1 2">
    <name type="scientific">Candidatus Sungbacteria bacterium RIFCSPHIGHO2_02_FULL_49_12</name>
    <dbReference type="NCBI Taxonomy" id="1802271"/>
    <lineage>
        <taxon>Bacteria</taxon>
        <taxon>Candidatus Sungiibacteriota</taxon>
    </lineage>
</organism>
<dbReference type="Pfam" id="PF01371">
    <property type="entry name" value="Trp_repressor"/>
    <property type="match status" value="1"/>
</dbReference>
<dbReference type="Proteomes" id="UP000177362">
    <property type="component" value="Unassembled WGS sequence"/>
</dbReference>
<protein>
    <submittedName>
        <fullName evidence="1">Uncharacterized protein</fullName>
    </submittedName>
</protein>
<dbReference type="InterPro" id="IPR038116">
    <property type="entry name" value="TrpR-like_sf"/>
</dbReference>
<dbReference type="InterPro" id="IPR000831">
    <property type="entry name" value="Trp_repress"/>
</dbReference>
<dbReference type="GO" id="GO:0043565">
    <property type="term" value="F:sequence-specific DNA binding"/>
    <property type="evidence" value="ECO:0007669"/>
    <property type="project" value="InterPro"/>
</dbReference>
<gene>
    <name evidence="1" type="ORF">A3C11_00960</name>
</gene>
<dbReference type="Gene3D" id="1.10.1270.10">
    <property type="entry name" value="TrpR-like"/>
    <property type="match status" value="1"/>
</dbReference>
<evidence type="ECO:0000313" key="2">
    <source>
        <dbReference type="Proteomes" id="UP000177362"/>
    </source>
</evidence>
<name>A0A1G2KNP2_9BACT</name>
<dbReference type="STRING" id="1802271.A3C11_00960"/>
<proteinExistence type="predicted"/>
<evidence type="ECO:0000313" key="1">
    <source>
        <dbReference type="EMBL" id="OHA01030.1"/>
    </source>
</evidence>
<dbReference type="SUPFAM" id="SSF48295">
    <property type="entry name" value="TrpR-like"/>
    <property type="match status" value="1"/>
</dbReference>
<dbReference type="InterPro" id="IPR010921">
    <property type="entry name" value="Trp_repressor/repl_initiator"/>
</dbReference>
<dbReference type="EMBL" id="MHQJ01000030">
    <property type="protein sequence ID" value="OHA01030.1"/>
    <property type="molecule type" value="Genomic_DNA"/>
</dbReference>
<comment type="caution">
    <text evidence="1">The sequence shown here is derived from an EMBL/GenBank/DDBJ whole genome shotgun (WGS) entry which is preliminary data.</text>
</comment>
<reference evidence="1 2" key="1">
    <citation type="journal article" date="2016" name="Nat. Commun.">
        <title>Thousands of microbial genomes shed light on interconnected biogeochemical processes in an aquifer system.</title>
        <authorList>
            <person name="Anantharaman K."/>
            <person name="Brown C.T."/>
            <person name="Hug L.A."/>
            <person name="Sharon I."/>
            <person name="Castelle C.J."/>
            <person name="Probst A.J."/>
            <person name="Thomas B.C."/>
            <person name="Singh A."/>
            <person name="Wilkins M.J."/>
            <person name="Karaoz U."/>
            <person name="Brodie E.L."/>
            <person name="Williams K.H."/>
            <person name="Hubbard S.S."/>
            <person name="Banfield J.F."/>
        </authorList>
    </citation>
    <scope>NUCLEOTIDE SEQUENCE [LARGE SCALE GENOMIC DNA]</scope>
</reference>
<dbReference type="AlphaFoldDB" id="A0A1G2KNP2"/>